<dbReference type="OrthoDB" id="418748at2759"/>
<dbReference type="EnsemblMetazoa" id="HelroT152596">
    <property type="protein sequence ID" value="HelroP152596"/>
    <property type="gene ID" value="HelroG152596"/>
</dbReference>
<dbReference type="HOGENOM" id="CLU_000680_8_5_1"/>
<dbReference type="PANTHER" id="PTHR23227:SF67">
    <property type="entry name" value="CRANIOFACIAL DEVELOPMENT PROTEIN 2-LIKE"/>
    <property type="match status" value="1"/>
</dbReference>
<evidence type="ECO:0000313" key="3">
    <source>
        <dbReference type="Proteomes" id="UP000015101"/>
    </source>
</evidence>
<dbReference type="EMBL" id="AMQM01004342">
    <property type="status" value="NOT_ANNOTATED_CDS"/>
    <property type="molecule type" value="Genomic_DNA"/>
</dbReference>
<proteinExistence type="predicted"/>
<keyword evidence="3" id="KW-1185">Reference proteome</keyword>
<dbReference type="InterPro" id="IPR027124">
    <property type="entry name" value="Swc5/CFDP1/2"/>
</dbReference>
<evidence type="ECO:0008006" key="4">
    <source>
        <dbReference type="Google" id="ProtNLM"/>
    </source>
</evidence>
<accession>T1EKU3</accession>
<dbReference type="Gene3D" id="3.60.10.10">
    <property type="entry name" value="Endonuclease/exonuclease/phosphatase"/>
    <property type="match status" value="1"/>
</dbReference>
<reference evidence="1 3" key="2">
    <citation type="journal article" date="2013" name="Nature">
        <title>Insights into bilaterian evolution from three spiralian genomes.</title>
        <authorList>
            <person name="Simakov O."/>
            <person name="Marletaz F."/>
            <person name="Cho S.J."/>
            <person name="Edsinger-Gonzales E."/>
            <person name="Havlak P."/>
            <person name="Hellsten U."/>
            <person name="Kuo D.H."/>
            <person name="Larsson T."/>
            <person name="Lv J."/>
            <person name="Arendt D."/>
            <person name="Savage R."/>
            <person name="Osoegawa K."/>
            <person name="de Jong P."/>
            <person name="Grimwood J."/>
            <person name="Chapman J.A."/>
            <person name="Shapiro H."/>
            <person name="Aerts A."/>
            <person name="Otillar R.P."/>
            <person name="Terry A.Y."/>
            <person name="Boore J.L."/>
            <person name="Grigoriev I.V."/>
            <person name="Lindberg D.R."/>
            <person name="Seaver E.C."/>
            <person name="Weisblat D.A."/>
            <person name="Putnam N.H."/>
            <person name="Rokhsar D.S."/>
        </authorList>
    </citation>
    <scope>NUCLEOTIDE SEQUENCE</scope>
</reference>
<dbReference type="SUPFAM" id="SSF56219">
    <property type="entry name" value="DNase I-like"/>
    <property type="match status" value="1"/>
</dbReference>
<name>T1EKU3_HELRO</name>
<reference evidence="3" key="1">
    <citation type="submission" date="2012-12" db="EMBL/GenBank/DDBJ databases">
        <authorList>
            <person name="Hellsten U."/>
            <person name="Grimwood J."/>
            <person name="Chapman J.A."/>
            <person name="Shapiro H."/>
            <person name="Aerts A."/>
            <person name="Otillar R.P."/>
            <person name="Terry A.Y."/>
            <person name="Boore J.L."/>
            <person name="Simakov O."/>
            <person name="Marletaz F."/>
            <person name="Cho S.-J."/>
            <person name="Edsinger-Gonzales E."/>
            <person name="Havlak P."/>
            <person name="Kuo D.-H."/>
            <person name="Larsson T."/>
            <person name="Lv J."/>
            <person name="Arendt D."/>
            <person name="Savage R."/>
            <person name="Osoegawa K."/>
            <person name="de Jong P."/>
            <person name="Lindberg D.R."/>
            <person name="Seaver E.C."/>
            <person name="Weisblat D.A."/>
            <person name="Putnam N.H."/>
            <person name="Grigoriev I.V."/>
            <person name="Rokhsar D.S."/>
        </authorList>
    </citation>
    <scope>NUCLEOTIDE SEQUENCE</scope>
</reference>
<gene>
    <name evidence="2" type="primary">20197193</name>
    <name evidence="1" type="ORF">HELRODRAFT_152596</name>
</gene>
<dbReference type="InParanoid" id="T1EKU3"/>
<dbReference type="EMBL" id="KB096502">
    <property type="protein sequence ID" value="ESO04383.1"/>
    <property type="molecule type" value="Genomic_DNA"/>
</dbReference>
<dbReference type="GeneID" id="20197193"/>
<dbReference type="CTD" id="20197193"/>
<dbReference type="KEGG" id="hro:HELRODRAFT_152596"/>
<sequence length="91" mass="10206">GQKTDQNREGIFIRESLTQNVLDVTRISSRLMLIKLRMDKQVLTVFSAYAPQTGKSEDAKNNFWNTLSDAVRKTPSLEILLICGNLNGHVG</sequence>
<dbReference type="STRING" id="6412.T1EKU3"/>
<evidence type="ECO:0000313" key="1">
    <source>
        <dbReference type="EMBL" id="ESO04383.1"/>
    </source>
</evidence>
<evidence type="ECO:0000313" key="2">
    <source>
        <dbReference type="EnsemblMetazoa" id="HelroP152596"/>
    </source>
</evidence>
<dbReference type="RefSeq" id="XP_009017652.1">
    <property type="nucleotide sequence ID" value="XM_009019404.1"/>
</dbReference>
<dbReference type="InterPro" id="IPR036691">
    <property type="entry name" value="Endo/exonu/phosph_ase_sf"/>
</dbReference>
<dbReference type="AlphaFoldDB" id="T1EKU3"/>
<reference evidence="2" key="3">
    <citation type="submission" date="2015-06" db="UniProtKB">
        <authorList>
            <consortium name="EnsemblMetazoa"/>
        </authorList>
    </citation>
    <scope>IDENTIFICATION</scope>
</reference>
<dbReference type="Proteomes" id="UP000015101">
    <property type="component" value="Unassembled WGS sequence"/>
</dbReference>
<dbReference type="PANTHER" id="PTHR23227">
    <property type="entry name" value="BUCENTAUR RELATED"/>
    <property type="match status" value="1"/>
</dbReference>
<organism evidence="2 3">
    <name type="scientific">Helobdella robusta</name>
    <name type="common">Californian leech</name>
    <dbReference type="NCBI Taxonomy" id="6412"/>
    <lineage>
        <taxon>Eukaryota</taxon>
        <taxon>Metazoa</taxon>
        <taxon>Spiralia</taxon>
        <taxon>Lophotrochozoa</taxon>
        <taxon>Annelida</taxon>
        <taxon>Clitellata</taxon>
        <taxon>Hirudinea</taxon>
        <taxon>Rhynchobdellida</taxon>
        <taxon>Glossiphoniidae</taxon>
        <taxon>Helobdella</taxon>
    </lineage>
</organism>
<protein>
    <recommendedName>
        <fullName evidence="4">Endonuclease/exonuclease/phosphatase domain-containing protein</fullName>
    </recommendedName>
</protein>